<evidence type="ECO:0008006" key="3">
    <source>
        <dbReference type="Google" id="ProtNLM"/>
    </source>
</evidence>
<proteinExistence type="predicted"/>
<gene>
    <name evidence="1" type="ORF">GCM10010412_101480</name>
</gene>
<evidence type="ECO:0000313" key="2">
    <source>
        <dbReference type="Proteomes" id="UP001501666"/>
    </source>
</evidence>
<dbReference type="EMBL" id="BAAATE010000114">
    <property type="protein sequence ID" value="GAA2703591.1"/>
    <property type="molecule type" value="Genomic_DNA"/>
</dbReference>
<accession>A0ABP6FXW8</accession>
<keyword evidence="2" id="KW-1185">Reference proteome</keyword>
<evidence type="ECO:0000313" key="1">
    <source>
        <dbReference type="EMBL" id="GAA2703591.1"/>
    </source>
</evidence>
<dbReference type="Proteomes" id="UP001501666">
    <property type="component" value="Unassembled WGS sequence"/>
</dbReference>
<dbReference type="RefSeq" id="WP_310283855.1">
    <property type="nucleotide sequence ID" value="NZ_BAAATE010000114.1"/>
</dbReference>
<protein>
    <recommendedName>
        <fullName evidence="3">Inclusion body protein</fullName>
    </recommendedName>
</protein>
<sequence length="170" mass="18233">MTFYYRALKPGDVITKSLLDDRELLSAVKTGNQTVNNSATNVTDLHLVLPLAANTNYHVSAVFIVSGPTAADWKQQWTAPAGAAGTRFTHGPSTATTTVRNVPIQFRSAPLTTSLSYGTDGTEPSAIREEIWLSTSGTAGNLTLTWSQAVATVGDTRVERGSWMSAYRVV</sequence>
<reference evidence="2" key="1">
    <citation type="journal article" date="2019" name="Int. J. Syst. Evol. Microbiol.">
        <title>The Global Catalogue of Microorganisms (GCM) 10K type strain sequencing project: providing services to taxonomists for standard genome sequencing and annotation.</title>
        <authorList>
            <consortium name="The Broad Institute Genomics Platform"/>
            <consortium name="The Broad Institute Genome Sequencing Center for Infectious Disease"/>
            <person name="Wu L."/>
            <person name="Ma J."/>
        </authorList>
    </citation>
    <scope>NUCLEOTIDE SEQUENCE [LARGE SCALE GENOMIC DNA]</scope>
    <source>
        <strain evidence="2">JCM 6835</strain>
    </source>
</reference>
<name>A0ABP6FXW8_9ACTN</name>
<organism evidence="1 2">
    <name type="scientific">Nonomuraea recticatena</name>
    <dbReference type="NCBI Taxonomy" id="46178"/>
    <lineage>
        <taxon>Bacteria</taxon>
        <taxon>Bacillati</taxon>
        <taxon>Actinomycetota</taxon>
        <taxon>Actinomycetes</taxon>
        <taxon>Streptosporangiales</taxon>
        <taxon>Streptosporangiaceae</taxon>
        <taxon>Nonomuraea</taxon>
    </lineage>
</organism>
<comment type="caution">
    <text evidence="1">The sequence shown here is derived from an EMBL/GenBank/DDBJ whole genome shotgun (WGS) entry which is preliminary data.</text>
</comment>